<gene>
    <name evidence="1" type="ORF">NDU88_001833</name>
</gene>
<proteinExistence type="predicted"/>
<protein>
    <submittedName>
        <fullName evidence="1">Uncharacterized protein</fullName>
    </submittedName>
</protein>
<accession>A0AAV7MKW8</accession>
<organism evidence="1 2">
    <name type="scientific">Pleurodeles waltl</name>
    <name type="common">Iberian ribbed newt</name>
    <dbReference type="NCBI Taxonomy" id="8319"/>
    <lineage>
        <taxon>Eukaryota</taxon>
        <taxon>Metazoa</taxon>
        <taxon>Chordata</taxon>
        <taxon>Craniata</taxon>
        <taxon>Vertebrata</taxon>
        <taxon>Euteleostomi</taxon>
        <taxon>Amphibia</taxon>
        <taxon>Batrachia</taxon>
        <taxon>Caudata</taxon>
        <taxon>Salamandroidea</taxon>
        <taxon>Salamandridae</taxon>
        <taxon>Pleurodelinae</taxon>
        <taxon>Pleurodeles</taxon>
    </lineage>
</organism>
<reference evidence="1" key="1">
    <citation type="journal article" date="2022" name="bioRxiv">
        <title>Sequencing and chromosome-scale assembly of the giantPleurodeles waltlgenome.</title>
        <authorList>
            <person name="Brown T."/>
            <person name="Elewa A."/>
            <person name="Iarovenko S."/>
            <person name="Subramanian E."/>
            <person name="Araus A.J."/>
            <person name="Petzold A."/>
            <person name="Susuki M."/>
            <person name="Suzuki K.-i.T."/>
            <person name="Hayashi T."/>
            <person name="Toyoda A."/>
            <person name="Oliveira C."/>
            <person name="Osipova E."/>
            <person name="Leigh N.D."/>
            <person name="Simon A."/>
            <person name="Yun M.H."/>
        </authorList>
    </citation>
    <scope>NUCLEOTIDE SEQUENCE</scope>
    <source>
        <strain evidence="1">20211129_DDA</strain>
        <tissue evidence="1">Liver</tissue>
    </source>
</reference>
<dbReference type="AlphaFoldDB" id="A0AAV7MKW8"/>
<evidence type="ECO:0000313" key="2">
    <source>
        <dbReference type="Proteomes" id="UP001066276"/>
    </source>
</evidence>
<sequence length="125" mass="14466">MLLYRARLKVTFNDKAHFFDKPDKYGNGWSLEMYLLLGGLLDMGRTYGSRVLGRSPLDQVHGVESIESVRRLLQMDIKKEETELPVIQSVSPATPDILGELWTQLDKYTLQQYRQKEKRTSQADC</sequence>
<dbReference type="Proteomes" id="UP001066276">
    <property type="component" value="Chromosome 9"/>
</dbReference>
<dbReference type="EMBL" id="JANPWB010000013">
    <property type="protein sequence ID" value="KAJ1104421.1"/>
    <property type="molecule type" value="Genomic_DNA"/>
</dbReference>
<comment type="caution">
    <text evidence="1">The sequence shown here is derived from an EMBL/GenBank/DDBJ whole genome shotgun (WGS) entry which is preliminary data.</text>
</comment>
<name>A0AAV7MKW8_PLEWA</name>
<keyword evidence="2" id="KW-1185">Reference proteome</keyword>
<evidence type="ECO:0000313" key="1">
    <source>
        <dbReference type="EMBL" id="KAJ1104421.1"/>
    </source>
</evidence>